<dbReference type="InterPro" id="IPR059081">
    <property type="entry name" value="PRRT3-4"/>
</dbReference>
<feature type="compositionally biased region" description="Polar residues" evidence="7">
    <location>
        <begin position="1"/>
        <end position="11"/>
    </location>
</feature>
<sequence length="347" mass="39217">MQGSENSSVEYTSLPPSTSTPSANFLDHWAWKLYSYFFASLFGLFALIDIIVIVQQSTFHSLSRSTHARFSTVQLFLASTLKSVCLLWSPTFINSESKEVITGVLLLDCISVALNLSAFSILLLVLLETTQTSLTIPRLQNLGVLIAITGAFSTVMLLLNLMALWKHSLEWYFASYLYVFVWGILVCVGYAVAGYRMWRNLKSSRSQGNEIKESRLKRIISLTFISPFITAAILLLSVFMAACDYGILVGLEVSERSIWARFYSFRGHLSIVLFLVTVKSIPLLFVSIHCLVEQMKAVLLDMDYKLPYTLVNTFSYALHPHLLEFYRAKEKRKSRASSAQCSNKTER</sequence>
<keyword evidence="6 8" id="KW-0472">Membrane</keyword>
<feature type="transmembrane region" description="Helical" evidence="8">
    <location>
        <begin position="105"/>
        <end position="127"/>
    </location>
</feature>
<evidence type="ECO:0000256" key="6">
    <source>
        <dbReference type="ARBA" id="ARBA00023136"/>
    </source>
</evidence>
<feature type="transmembrane region" description="Helical" evidence="8">
    <location>
        <begin position="75"/>
        <end position="93"/>
    </location>
</feature>
<evidence type="ECO:0000256" key="5">
    <source>
        <dbReference type="ARBA" id="ARBA00022989"/>
    </source>
</evidence>
<evidence type="ECO:0000313" key="10">
    <source>
        <dbReference type="EMBL" id="KAK2555424.1"/>
    </source>
</evidence>
<dbReference type="EMBL" id="JARQWQ010000062">
    <property type="protein sequence ID" value="KAK2555424.1"/>
    <property type="molecule type" value="Genomic_DNA"/>
</dbReference>
<feature type="transmembrane region" description="Helical" evidence="8">
    <location>
        <begin position="219"/>
        <end position="248"/>
    </location>
</feature>
<accession>A0AAD9UZ74</accession>
<feature type="transmembrane region" description="Helical" evidence="8">
    <location>
        <begin position="268"/>
        <end position="292"/>
    </location>
</feature>
<evidence type="ECO:0000256" key="1">
    <source>
        <dbReference type="ARBA" id="ARBA00004141"/>
    </source>
</evidence>
<evidence type="ECO:0000259" key="9">
    <source>
        <dbReference type="Pfam" id="PF25987"/>
    </source>
</evidence>
<keyword evidence="11" id="KW-1185">Reference proteome</keyword>
<comment type="caution">
    <text evidence="10">The sequence shown here is derived from an EMBL/GenBank/DDBJ whole genome shotgun (WGS) entry which is preliminary data.</text>
</comment>
<gene>
    <name evidence="10" type="ORF">P5673_022758</name>
</gene>
<evidence type="ECO:0000256" key="7">
    <source>
        <dbReference type="SAM" id="MobiDB-lite"/>
    </source>
</evidence>
<keyword evidence="2" id="KW-0597">Phosphoprotein</keyword>
<proteinExistence type="predicted"/>
<evidence type="ECO:0000256" key="4">
    <source>
        <dbReference type="ARBA" id="ARBA00022729"/>
    </source>
</evidence>
<keyword evidence="4" id="KW-0732">Signal</keyword>
<evidence type="ECO:0000256" key="2">
    <source>
        <dbReference type="ARBA" id="ARBA00022553"/>
    </source>
</evidence>
<dbReference type="AlphaFoldDB" id="A0AAD9UZ74"/>
<evidence type="ECO:0000256" key="3">
    <source>
        <dbReference type="ARBA" id="ARBA00022692"/>
    </source>
</evidence>
<protein>
    <recommendedName>
        <fullName evidence="9">Proline-rich transmembrane protein 3/4 domain-containing protein</fullName>
    </recommendedName>
</protein>
<feature type="transmembrane region" description="Helical" evidence="8">
    <location>
        <begin position="139"/>
        <end position="165"/>
    </location>
</feature>
<organism evidence="10 11">
    <name type="scientific">Acropora cervicornis</name>
    <name type="common">Staghorn coral</name>
    <dbReference type="NCBI Taxonomy" id="6130"/>
    <lineage>
        <taxon>Eukaryota</taxon>
        <taxon>Metazoa</taxon>
        <taxon>Cnidaria</taxon>
        <taxon>Anthozoa</taxon>
        <taxon>Hexacorallia</taxon>
        <taxon>Scleractinia</taxon>
        <taxon>Astrocoeniina</taxon>
        <taxon>Acroporidae</taxon>
        <taxon>Acropora</taxon>
    </lineage>
</organism>
<reference evidence="10" key="1">
    <citation type="journal article" date="2023" name="G3 (Bethesda)">
        <title>Whole genome assembly and annotation of the endangered Caribbean coral Acropora cervicornis.</title>
        <authorList>
            <person name="Selwyn J.D."/>
            <person name="Vollmer S.V."/>
        </authorList>
    </citation>
    <scope>NUCLEOTIDE SEQUENCE</scope>
    <source>
        <strain evidence="10">K2</strain>
    </source>
</reference>
<dbReference type="Pfam" id="PF25987">
    <property type="entry name" value="PRRT3"/>
    <property type="match status" value="1"/>
</dbReference>
<keyword evidence="3 8" id="KW-0812">Transmembrane</keyword>
<reference evidence="10" key="2">
    <citation type="journal article" date="2023" name="Science">
        <title>Genomic signatures of disease resistance in endangered staghorn corals.</title>
        <authorList>
            <person name="Vollmer S.V."/>
            <person name="Selwyn J.D."/>
            <person name="Despard B.A."/>
            <person name="Roesel C.L."/>
        </authorList>
    </citation>
    <scope>NUCLEOTIDE SEQUENCE</scope>
    <source>
        <strain evidence="10">K2</strain>
    </source>
</reference>
<feature type="transmembrane region" description="Helical" evidence="8">
    <location>
        <begin position="177"/>
        <end position="198"/>
    </location>
</feature>
<comment type="subcellular location">
    <subcellularLocation>
        <location evidence="1">Membrane</location>
        <topology evidence="1">Multi-pass membrane protein</topology>
    </subcellularLocation>
</comment>
<feature type="region of interest" description="Disordered" evidence="7">
    <location>
        <begin position="1"/>
        <end position="20"/>
    </location>
</feature>
<evidence type="ECO:0000256" key="8">
    <source>
        <dbReference type="SAM" id="Phobius"/>
    </source>
</evidence>
<evidence type="ECO:0000313" key="11">
    <source>
        <dbReference type="Proteomes" id="UP001249851"/>
    </source>
</evidence>
<keyword evidence="5 8" id="KW-1133">Transmembrane helix</keyword>
<feature type="transmembrane region" description="Helical" evidence="8">
    <location>
        <begin position="33"/>
        <end position="54"/>
    </location>
</feature>
<feature type="domain" description="Proline-rich transmembrane protein 3/4" evidence="9">
    <location>
        <begin position="29"/>
        <end position="267"/>
    </location>
</feature>
<dbReference type="Proteomes" id="UP001249851">
    <property type="component" value="Unassembled WGS sequence"/>
</dbReference>
<name>A0AAD9UZ74_ACRCE</name>